<dbReference type="GO" id="GO:0003700">
    <property type="term" value="F:DNA-binding transcription factor activity"/>
    <property type="evidence" value="ECO:0007669"/>
    <property type="project" value="InterPro"/>
</dbReference>
<dbReference type="InterPro" id="IPR036388">
    <property type="entry name" value="WH-like_DNA-bd_sf"/>
</dbReference>
<evidence type="ECO:0000313" key="6">
    <source>
        <dbReference type="Proteomes" id="UP000316612"/>
    </source>
</evidence>
<dbReference type="SUPFAM" id="SSF46785">
    <property type="entry name" value="Winged helix' DNA-binding domain"/>
    <property type="match status" value="1"/>
</dbReference>
<sequence length="233" mass="25723">MGVITRRSVVDEAIDLMRERISSGQWSLGMRLPSELELSTELGLSRAALREAVRALVHAGLLGIKRGDGTFVTAIDERAIALRRGIANTSEREVIETRQALDIPAAALAAQRRTDDDLKAMEAALARRRNAAAAGDLEDFRSADHDFHRAVFAATHNELLIMLHRTLTESIDADWVTPVGVVRAAISESDDHDEIYRAILEEDPQRAVASVSSILDRHEHDLNIVESEVHPEN</sequence>
<dbReference type="PROSITE" id="PS50949">
    <property type="entry name" value="HTH_GNTR"/>
    <property type="match status" value="1"/>
</dbReference>
<organism evidence="5 6">
    <name type="scientific">Glutamicibacter uratoxydans</name>
    <name type="common">Arthrobacter uratoxydans</name>
    <dbReference type="NCBI Taxonomy" id="43667"/>
    <lineage>
        <taxon>Bacteria</taxon>
        <taxon>Bacillati</taxon>
        <taxon>Actinomycetota</taxon>
        <taxon>Actinomycetes</taxon>
        <taxon>Micrococcales</taxon>
        <taxon>Micrococcaceae</taxon>
        <taxon>Glutamicibacter</taxon>
    </lineage>
</organism>
<dbReference type="InterPro" id="IPR036390">
    <property type="entry name" value="WH_DNA-bd_sf"/>
</dbReference>
<keyword evidence="3" id="KW-0804">Transcription</keyword>
<dbReference type="PANTHER" id="PTHR43537">
    <property type="entry name" value="TRANSCRIPTIONAL REGULATOR, GNTR FAMILY"/>
    <property type="match status" value="1"/>
</dbReference>
<gene>
    <name evidence="5" type="ORF">AUR04nite_14510</name>
</gene>
<accession>A0A4Y4DKT4</accession>
<keyword evidence="6" id="KW-1185">Reference proteome</keyword>
<evidence type="ECO:0000259" key="4">
    <source>
        <dbReference type="PROSITE" id="PS50949"/>
    </source>
</evidence>
<dbReference type="SMART" id="SM00345">
    <property type="entry name" value="HTH_GNTR"/>
    <property type="match status" value="1"/>
</dbReference>
<proteinExistence type="predicted"/>
<dbReference type="GO" id="GO:0003677">
    <property type="term" value="F:DNA binding"/>
    <property type="evidence" value="ECO:0007669"/>
    <property type="project" value="UniProtKB-KW"/>
</dbReference>
<keyword evidence="2" id="KW-0238">DNA-binding</keyword>
<dbReference type="Gene3D" id="1.20.120.530">
    <property type="entry name" value="GntR ligand-binding domain-like"/>
    <property type="match status" value="1"/>
</dbReference>
<dbReference type="CDD" id="cd07377">
    <property type="entry name" value="WHTH_GntR"/>
    <property type="match status" value="1"/>
</dbReference>
<keyword evidence="1" id="KW-0805">Transcription regulation</keyword>
<dbReference type="InterPro" id="IPR008920">
    <property type="entry name" value="TF_FadR/GntR_C"/>
</dbReference>
<dbReference type="InterPro" id="IPR011711">
    <property type="entry name" value="GntR_C"/>
</dbReference>
<protein>
    <submittedName>
        <fullName evidence="5">GntR family transcriptional regulator</fullName>
    </submittedName>
</protein>
<dbReference type="EMBL" id="BJNY01000007">
    <property type="protein sequence ID" value="GED05919.1"/>
    <property type="molecule type" value="Genomic_DNA"/>
</dbReference>
<dbReference type="Gene3D" id="1.10.10.10">
    <property type="entry name" value="Winged helix-like DNA-binding domain superfamily/Winged helix DNA-binding domain"/>
    <property type="match status" value="1"/>
</dbReference>
<dbReference type="AlphaFoldDB" id="A0A4Y4DKT4"/>
<dbReference type="RefSeq" id="WP_170184129.1">
    <property type="nucleotide sequence ID" value="NZ_BAAAJL010000003.1"/>
</dbReference>
<dbReference type="Pfam" id="PF07729">
    <property type="entry name" value="FCD"/>
    <property type="match status" value="1"/>
</dbReference>
<dbReference type="SMART" id="SM00895">
    <property type="entry name" value="FCD"/>
    <property type="match status" value="1"/>
</dbReference>
<comment type="caution">
    <text evidence="5">The sequence shown here is derived from an EMBL/GenBank/DDBJ whole genome shotgun (WGS) entry which is preliminary data.</text>
</comment>
<dbReference type="InterPro" id="IPR000524">
    <property type="entry name" value="Tscrpt_reg_HTH_GntR"/>
</dbReference>
<evidence type="ECO:0000256" key="1">
    <source>
        <dbReference type="ARBA" id="ARBA00023015"/>
    </source>
</evidence>
<evidence type="ECO:0000256" key="2">
    <source>
        <dbReference type="ARBA" id="ARBA00023125"/>
    </source>
</evidence>
<dbReference type="Proteomes" id="UP000316612">
    <property type="component" value="Unassembled WGS sequence"/>
</dbReference>
<dbReference type="PANTHER" id="PTHR43537:SF47">
    <property type="entry name" value="REGULATORY PROTEIN GNTR HTH"/>
    <property type="match status" value="1"/>
</dbReference>
<evidence type="ECO:0000313" key="5">
    <source>
        <dbReference type="EMBL" id="GED05919.1"/>
    </source>
</evidence>
<name>A0A4Y4DKT4_GLUUR</name>
<dbReference type="PRINTS" id="PR00035">
    <property type="entry name" value="HTHGNTR"/>
</dbReference>
<dbReference type="Pfam" id="PF00392">
    <property type="entry name" value="GntR"/>
    <property type="match status" value="1"/>
</dbReference>
<feature type="domain" description="HTH gntR-type" evidence="4">
    <location>
        <begin position="7"/>
        <end position="75"/>
    </location>
</feature>
<reference evidence="5 6" key="1">
    <citation type="submission" date="2019-06" db="EMBL/GenBank/DDBJ databases">
        <title>Whole genome shotgun sequence of Glutamicibacter uratoxydans NBRC 15515.</title>
        <authorList>
            <person name="Hosoyama A."/>
            <person name="Uohara A."/>
            <person name="Ohji S."/>
            <person name="Ichikawa N."/>
        </authorList>
    </citation>
    <scope>NUCLEOTIDE SEQUENCE [LARGE SCALE GENOMIC DNA]</scope>
    <source>
        <strain evidence="5 6">NBRC 15515</strain>
    </source>
</reference>
<evidence type="ECO:0000256" key="3">
    <source>
        <dbReference type="ARBA" id="ARBA00023163"/>
    </source>
</evidence>
<dbReference type="SUPFAM" id="SSF48008">
    <property type="entry name" value="GntR ligand-binding domain-like"/>
    <property type="match status" value="1"/>
</dbReference>